<evidence type="ECO:0000313" key="2">
    <source>
        <dbReference type="EMBL" id="TRX06820.1"/>
    </source>
</evidence>
<evidence type="ECO:0000313" key="5">
    <source>
        <dbReference type="Proteomes" id="UP000318669"/>
    </source>
</evidence>
<keyword evidence="4" id="KW-1185">Reference proteome</keyword>
<organism evidence="3 5">
    <name type="scientific">Flavobacterium gawalongense</name>
    <dbReference type="NCBI Taxonomy" id="2594432"/>
    <lineage>
        <taxon>Bacteria</taxon>
        <taxon>Pseudomonadati</taxon>
        <taxon>Bacteroidota</taxon>
        <taxon>Flavobacteriia</taxon>
        <taxon>Flavobacteriales</taxon>
        <taxon>Flavobacteriaceae</taxon>
        <taxon>Flavobacterium</taxon>
    </lineage>
</organism>
<dbReference type="OrthoDB" id="9803106at2"/>
<dbReference type="GO" id="GO:0016740">
    <property type="term" value="F:transferase activity"/>
    <property type="evidence" value="ECO:0007669"/>
    <property type="project" value="UniProtKB-KW"/>
</dbReference>
<dbReference type="CDD" id="cd05403">
    <property type="entry name" value="NT_KNTase_like"/>
    <property type="match status" value="1"/>
</dbReference>
<dbReference type="SUPFAM" id="SSF81301">
    <property type="entry name" value="Nucleotidyltransferase"/>
    <property type="match status" value="1"/>
</dbReference>
<dbReference type="EMBL" id="VJZN01000010">
    <property type="protein sequence ID" value="TRX06820.1"/>
    <property type="molecule type" value="Genomic_DNA"/>
</dbReference>
<comment type="caution">
    <text evidence="3">The sequence shown here is derived from an EMBL/GenBank/DDBJ whole genome shotgun (WGS) entry which is preliminary data.</text>
</comment>
<feature type="domain" description="Polymerase beta nucleotidyltransferase" evidence="1">
    <location>
        <begin position="13"/>
        <end position="101"/>
    </location>
</feature>
<keyword evidence="3" id="KW-0808">Transferase</keyword>
<reference evidence="4 5" key="1">
    <citation type="submission" date="2019-07" db="EMBL/GenBank/DDBJ databases">
        <title>Novel species of Flavobacterium.</title>
        <authorList>
            <person name="Liu Q."/>
            <person name="Xin Y.-H."/>
        </authorList>
    </citation>
    <scope>NUCLEOTIDE SEQUENCE [LARGE SCALE GENOMIC DNA]</scope>
    <source>
        <strain evidence="2 4">GSP39</strain>
        <strain evidence="3 5">GSR22</strain>
    </source>
</reference>
<dbReference type="InterPro" id="IPR043519">
    <property type="entry name" value="NT_sf"/>
</dbReference>
<evidence type="ECO:0000313" key="4">
    <source>
        <dbReference type="Proteomes" id="UP000318528"/>
    </source>
</evidence>
<dbReference type="EMBL" id="VJZL01000009">
    <property type="protein sequence ID" value="TRX10760.1"/>
    <property type="molecule type" value="Genomic_DNA"/>
</dbReference>
<accession>A0A553BR74</accession>
<name>A0A553BR74_9FLAO</name>
<gene>
    <name evidence="3" type="ORF">FNW11_07145</name>
    <name evidence="2" type="ORF">FNW12_07620</name>
</gene>
<dbReference type="Pfam" id="PF18765">
    <property type="entry name" value="Polbeta"/>
    <property type="match status" value="1"/>
</dbReference>
<evidence type="ECO:0000313" key="3">
    <source>
        <dbReference type="EMBL" id="TRX10760.1"/>
    </source>
</evidence>
<evidence type="ECO:0000259" key="1">
    <source>
        <dbReference type="Pfam" id="PF18765"/>
    </source>
</evidence>
<dbReference type="Proteomes" id="UP000318669">
    <property type="component" value="Unassembled WGS sequence"/>
</dbReference>
<dbReference type="RefSeq" id="WP_143386440.1">
    <property type="nucleotide sequence ID" value="NZ_VJZL01000009.1"/>
</dbReference>
<protein>
    <submittedName>
        <fullName evidence="3">Nucleotidyltransferase domain-containing protein</fullName>
    </submittedName>
</protein>
<sequence length="102" mass="11725">MMKFGLNKETISKINSVFVKHSEIEKVIIYGSRAKGNFRNGSDVDLTLFGNELKYGLVGEINFEIDDLNTPYLFDISIYNQLTSESLKDHINRVGKIFYKKI</sequence>
<dbReference type="Gene3D" id="3.30.460.10">
    <property type="entry name" value="Beta Polymerase, domain 2"/>
    <property type="match status" value="1"/>
</dbReference>
<dbReference type="InterPro" id="IPR041633">
    <property type="entry name" value="Polbeta"/>
</dbReference>
<proteinExistence type="predicted"/>
<dbReference type="AlphaFoldDB" id="A0A553BR74"/>
<dbReference type="Proteomes" id="UP000318528">
    <property type="component" value="Unassembled WGS sequence"/>
</dbReference>